<evidence type="ECO:0000313" key="2">
    <source>
        <dbReference type="EMBL" id="KAF0916962.1"/>
    </source>
</evidence>
<sequence>MLLAGRISLSVLKKEAAKARAKADRLFAEAKAEKARAFRALAVAFGVDTELPSTNHGAVQPQLMLEAPENMAPEISTANTDMVMTPSENVAPESNV</sequence>
<evidence type="ECO:0000313" key="3">
    <source>
        <dbReference type="Proteomes" id="UP000479710"/>
    </source>
</evidence>
<name>A0A6G1DXM2_9ORYZ</name>
<organism evidence="2 3">
    <name type="scientific">Oryza meyeriana var. granulata</name>
    <dbReference type="NCBI Taxonomy" id="110450"/>
    <lineage>
        <taxon>Eukaryota</taxon>
        <taxon>Viridiplantae</taxon>
        <taxon>Streptophyta</taxon>
        <taxon>Embryophyta</taxon>
        <taxon>Tracheophyta</taxon>
        <taxon>Spermatophyta</taxon>
        <taxon>Magnoliopsida</taxon>
        <taxon>Liliopsida</taxon>
        <taxon>Poales</taxon>
        <taxon>Poaceae</taxon>
        <taxon>BOP clade</taxon>
        <taxon>Oryzoideae</taxon>
        <taxon>Oryzeae</taxon>
        <taxon>Oryzinae</taxon>
        <taxon>Oryza</taxon>
        <taxon>Oryza meyeriana</taxon>
    </lineage>
</organism>
<keyword evidence="3" id="KW-1185">Reference proteome</keyword>
<comment type="caution">
    <text evidence="2">The sequence shown here is derived from an EMBL/GenBank/DDBJ whole genome shotgun (WGS) entry which is preliminary data.</text>
</comment>
<evidence type="ECO:0000256" key="1">
    <source>
        <dbReference type="SAM" id="Coils"/>
    </source>
</evidence>
<proteinExistence type="predicted"/>
<dbReference type="Proteomes" id="UP000479710">
    <property type="component" value="Unassembled WGS sequence"/>
</dbReference>
<gene>
    <name evidence="2" type="ORF">E2562_015131</name>
</gene>
<feature type="coiled-coil region" evidence="1">
    <location>
        <begin position="9"/>
        <end position="36"/>
    </location>
</feature>
<reference evidence="2 3" key="1">
    <citation type="submission" date="2019-11" db="EMBL/GenBank/DDBJ databases">
        <title>Whole genome sequence of Oryza granulata.</title>
        <authorList>
            <person name="Li W."/>
        </authorList>
    </citation>
    <scope>NUCLEOTIDE SEQUENCE [LARGE SCALE GENOMIC DNA]</scope>
    <source>
        <strain evidence="3">cv. Menghai</strain>
        <tissue evidence="2">Leaf</tissue>
    </source>
</reference>
<dbReference type="AlphaFoldDB" id="A0A6G1DXM2"/>
<protein>
    <submittedName>
        <fullName evidence="2">Uncharacterized protein</fullName>
    </submittedName>
</protein>
<keyword evidence="1" id="KW-0175">Coiled coil</keyword>
<dbReference type="EMBL" id="SPHZ02000005">
    <property type="protein sequence ID" value="KAF0916962.1"/>
    <property type="molecule type" value="Genomic_DNA"/>
</dbReference>
<accession>A0A6G1DXM2</accession>